<proteinExistence type="predicted"/>
<organism evidence="2 3">
    <name type="scientific">Engelhardtia mirabilis</name>
    <dbReference type="NCBI Taxonomy" id="2528011"/>
    <lineage>
        <taxon>Bacteria</taxon>
        <taxon>Pseudomonadati</taxon>
        <taxon>Planctomycetota</taxon>
        <taxon>Planctomycetia</taxon>
        <taxon>Planctomycetia incertae sedis</taxon>
        <taxon>Engelhardtia</taxon>
    </lineage>
</organism>
<evidence type="ECO:0000256" key="1">
    <source>
        <dbReference type="SAM" id="SignalP"/>
    </source>
</evidence>
<accession>A0A518BER0</accession>
<dbReference type="KEGG" id="pbap:Pla133_05070"/>
<dbReference type="RefSeq" id="WP_145062041.1">
    <property type="nucleotide sequence ID" value="NZ_CP036287.1"/>
</dbReference>
<keyword evidence="3" id="KW-1185">Reference proteome</keyword>
<feature type="chain" id="PRO_5022106529" evidence="1">
    <location>
        <begin position="29"/>
        <end position="375"/>
    </location>
</feature>
<name>A0A518BER0_9BACT</name>
<dbReference type="Proteomes" id="UP000316921">
    <property type="component" value="Chromosome"/>
</dbReference>
<feature type="signal peptide" evidence="1">
    <location>
        <begin position="1"/>
        <end position="28"/>
    </location>
</feature>
<reference evidence="2 3" key="1">
    <citation type="submission" date="2019-02" db="EMBL/GenBank/DDBJ databases">
        <title>Deep-cultivation of Planctomycetes and their phenomic and genomic characterization uncovers novel biology.</title>
        <authorList>
            <person name="Wiegand S."/>
            <person name="Jogler M."/>
            <person name="Boedeker C."/>
            <person name="Pinto D."/>
            <person name="Vollmers J."/>
            <person name="Rivas-Marin E."/>
            <person name="Kohn T."/>
            <person name="Peeters S.H."/>
            <person name="Heuer A."/>
            <person name="Rast P."/>
            <person name="Oberbeckmann S."/>
            <person name="Bunk B."/>
            <person name="Jeske O."/>
            <person name="Meyerdierks A."/>
            <person name="Storesund J.E."/>
            <person name="Kallscheuer N."/>
            <person name="Luecker S."/>
            <person name="Lage O.M."/>
            <person name="Pohl T."/>
            <person name="Merkel B.J."/>
            <person name="Hornburger P."/>
            <person name="Mueller R.-W."/>
            <person name="Bruemmer F."/>
            <person name="Labrenz M."/>
            <person name="Spormann A.M."/>
            <person name="Op den Camp H."/>
            <person name="Overmann J."/>
            <person name="Amann R."/>
            <person name="Jetten M.S.M."/>
            <person name="Mascher T."/>
            <person name="Medema M.H."/>
            <person name="Devos D.P."/>
            <person name="Kaster A.-K."/>
            <person name="Ovreas L."/>
            <person name="Rohde M."/>
            <person name="Galperin M.Y."/>
            <person name="Jogler C."/>
        </authorList>
    </citation>
    <scope>NUCLEOTIDE SEQUENCE [LARGE SCALE GENOMIC DNA]</scope>
    <source>
        <strain evidence="2 3">Pla133</strain>
    </source>
</reference>
<gene>
    <name evidence="2" type="ORF">Pla133_05070</name>
</gene>
<keyword evidence="1" id="KW-0732">Signal</keyword>
<dbReference type="AlphaFoldDB" id="A0A518BER0"/>
<sequence length="375" mass="37706" precursor="true">MNSIARCVLPGLASPVLGLLLLASGAAAQNCGTATLLKNDSLPNVPAGQVTVSIVPGLCENEAAAAVLTLPNPGTSYDVGRVSVGFGNQFGINGNTAVANIEIYDGVNFVGANAILGPKVFDFASDVGGNVQLTSTGLNEFDLSPYGVTVGASGNAQIVVACRMLINPNGNCASGFSTNFFTDNSQGGFFGCDPLITPQGKNLIDILGQGWVDPALATVTGLPLCPLYYSGNWAIRACVTPNSPTNPLQVQVSGSPAVPGGFINLTFDAPGYAGVPYAAAASFGTFPGIPISSGVPPVPNVVPLNPDGLFNLSLTASGTFVNFFGLIGAGGSAPGIVIVPPDPTLSGLSFYVAFVTIATSPAPWGVSAPATLAIQ</sequence>
<protein>
    <submittedName>
        <fullName evidence="2">Uncharacterized protein</fullName>
    </submittedName>
</protein>
<dbReference type="EMBL" id="CP036287">
    <property type="protein sequence ID" value="QDU65442.1"/>
    <property type="molecule type" value="Genomic_DNA"/>
</dbReference>
<evidence type="ECO:0000313" key="3">
    <source>
        <dbReference type="Proteomes" id="UP000316921"/>
    </source>
</evidence>
<evidence type="ECO:0000313" key="2">
    <source>
        <dbReference type="EMBL" id="QDU65442.1"/>
    </source>
</evidence>